<organism evidence="2 3">
    <name type="scientific">Leptobacterium flavescens</name>
    <dbReference type="NCBI Taxonomy" id="472055"/>
    <lineage>
        <taxon>Bacteria</taxon>
        <taxon>Pseudomonadati</taxon>
        <taxon>Bacteroidota</taxon>
        <taxon>Flavobacteriia</taxon>
        <taxon>Flavobacteriales</taxon>
        <taxon>Flavobacteriaceae</taxon>
        <taxon>Leptobacterium</taxon>
    </lineage>
</organism>
<dbReference type="PANTHER" id="PTHR43102">
    <property type="entry name" value="SLR1143 PROTEIN"/>
    <property type="match status" value="1"/>
</dbReference>
<accession>A0A6P0UU55</accession>
<dbReference type="SMART" id="SM00065">
    <property type="entry name" value="GAF"/>
    <property type="match status" value="1"/>
</dbReference>
<comment type="caution">
    <text evidence="2">The sequence shown here is derived from an EMBL/GenBank/DDBJ whole genome shotgun (WGS) entry which is preliminary data.</text>
</comment>
<dbReference type="SMART" id="SM00044">
    <property type="entry name" value="CYCc"/>
    <property type="match status" value="1"/>
</dbReference>
<dbReference type="InterPro" id="IPR003018">
    <property type="entry name" value="GAF"/>
</dbReference>
<dbReference type="RefSeq" id="WP_163607210.1">
    <property type="nucleotide sequence ID" value="NZ_JAABOO010000002.1"/>
</dbReference>
<evidence type="ECO:0000313" key="3">
    <source>
        <dbReference type="Proteomes" id="UP000468581"/>
    </source>
</evidence>
<keyword evidence="3" id="KW-1185">Reference proteome</keyword>
<gene>
    <name evidence="2" type="ORF">GWK08_10930</name>
</gene>
<dbReference type="Proteomes" id="UP000468581">
    <property type="component" value="Unassembled WGS sequence"/>
</dbReference>
<feature type="domain" description="Guanylate cyclase" evidence="1">
    <location>
        <begin position="224"/>
        <end position="356"/>
    </location>
</feature>
<dbReference type="PROSITE" id="PS50125">
    <property type="entry name" value="GUANYLATE_CYCLASE_2"/>
    <property type="match status" value="1"/>
</dbReference>
<evidence type="ECO:0000259" key="1">
    <source>
        <dbReference type="PROSITE" id="PS50125"/>
    </source>
</evidence>
<dbReference type="InterPro" id="IPR029016">
    <property type="entry name" value="GAF-like_dom_sf"/>
</dbReference>
<dbReference type="GO" id="GO:0004016">
    <property type="term" value="F:adenylate cyclase activity"/>
    <property type="evidence" value="ECO:0007669"/>
    <property type="project" value="UniProtKB-ARBA"/>
</dbReference>
<dbReference type="Gene3D" id="3.30.70.1230">
    <property type="entry name" value="Nucleotide cyclase"/>
    <property type="match status" value="1"/>
</dbReference>
<proteinExistence type="predicted"/>
<dbReference type="GO" id="GO:0009190">
    <property type="term" value="P:cyclic nucleotide biosynthetic process"/>
    <property type="evidence" value="ECO:0007669"/>
    <property type="project" value="InterPro"/>
</dbReference>
<sequence>MKAPSIPKNEAERLADLIALDLSNSNKAEQLDNIVTILSKCLNVPIAYVSSIESKQQKIHSACGINTGSTDRSTSFCGHTILQNEIFIVEDTHRDERFFDNPMVTNDPKIRFYAGFPLTSLLGNNVGALCIADTVTRKLDDDELNIFKIIGKLLIERLRMHKLGSIQSQIQASKDQLRSVNKQLKQSNKFYEKLFGRYMSESLLNRVMNEGEQPKIGGEEKYVTILMSDLRSFSPLSEKYEASVIVDILNLYFEEMISIIHGYDGYINEILGDGILVVFGAPKPVGNCAKKAIECAREMQKAMKKINNQLLSKKLPSLEMGIGINSGHLIVGNIGSKKRMKYGVVGETVNIAARIESLAIPNQILISESTFEKNADWIQPIGHIRAKIKGFKDPITIYDVSELP</sequence>
<evidence type="ECO:0000313" key="2">
    <source>
        <dbReference type="EMBL" id="NER13956.1"/>
    </source>
</evidence>
<dbReference type="SUPFAM" id="SSF55073">
    <property type="entry name" value="Nucleotide cyclase"/>
    <property type="match status" value="1"/>
</dbReference>
<dbReference type="GO" id="GO:0035556">
    <property type="term" value="P:intracellular signal transduction"/>
    <property type="evidence" value="ECO:0007669"/>
    <property type="project" value="InterPro"/>
</dbReference>
<dbReference type="PANTHER" id="PTHR43102:SF2">
    <property type="entry name" value="GAF DOMAIN-CONTAINING PROTEIN"/>
    <property type="match status" value="1"/>
</dbReference>
<dbReference type="AlphaFoldDB" id="A0A6P0UU55"/>
<dbReference type="Pfam" id="PF00211">
    <property type="entry name" value="Guanylate_cyc"/>
    <property type="match status" value="1"/>
</dbReference>
<dbReference type="Pfam" id="PF01590">
    <property type="entry name" value="GAF"/>
    <property type="match status" value="1"/>
</dbReference>
<dbReference type="SUPFAM" id="SSF55781">
    <property type="entry name" value="GAF domain-like"/>
    <property type="match status" value="1"/>
</dbReference>
<dbReference type="Gene3D" id="3.30.450.40">
    <property type="match status" value="1"/>
</dbReference>
<dbReference type="InterPro" id="IPR001054">
    <property type="entry name" value="A/G_cyclase"/>
</dbReference>
<dbReference type="EMBL" id="JAABOO010000002">
    <property type="protein sequence ID" value="NER13956.1"/>
    <property type="molecule type" value="Genomic_DNA"/>
</dbReference>
<name>A0A6P0UU55_9FLAO</name>
<dbReference type="CDD" id="cd07302">
    <property type="entry name" value="CHD"/>
    <property type="match status" value="1"/>
</dbReference>
<protein>
    <submittedName>
        <fullName evidence="2">GAF domain-containing protein</fullName>
    </submittedName>
</protein>
<dbReference type="InterPro" id="IPR029787">
    <property type="entry name" value="Nucleotide_cyclase"/>
</dbReference>
<reference evidence="2 3" key="1">
    <citation type="submission" date="2020-01" db="EMBL/GenBank/DDBJ databases">
        <title>Leptobacterium flavescens.</title>
        <authorList>
            <person name="Wang G."/>
        </authorList>
    </citation>
    <scope>NUCLEOTIDE SEQUENCE [LARGE SCALE GENOMIC DNA]</scope>
    <source>
        <strain evidence="2 3">KCTC 22160</strain>
    </source>
</reference>